<feature type="region of interest" description="Disordered" evidence="1">
    <location>
        <begin position="38"/>
        <end position="138"/>
    </location>
</feature>
<name>A0A9P8HUD2_9PEZI</name>
<sequence>MIKVKAEVEAERVCGRVCVCGAVAREGFVRVTSTVQVERVKTEESSTAADQTSRNARERRWSQRNECDQKESAVEKKQNGMEDRGGRVKQSKAEQAGSAAAAAAEEKQKAHFRFWHDGELPDSDGTGEKERGVACGSG</sequence>
<feature type="compositionally biased region" description="Basic and acidic residues" evidence="1">
    <location>
        <begin position="104"/>
        <end position="119"/>
    </location>
</feature>
<organism evidence="2 3">
    <name type="scientific">Glutinoglossum americanum</name>
    <dbReference type="NCBI Taxonomy" id="1670608"/>
    <lineage>
        <taxon>Eukaryota</taxon>
        <taxon>Fungi</taxon>
        <taxon>Dikarya</taxon>
        <taxon>Ascomycota</taxon>
        <taxon>Pezizomycotina</taxon>
        <taxon>Geoglossomycetes</taxon>
        <taxon>Geoglossales</taxon>
        <taxon>Geoglossaceae</taxon>
        <taxon>Glutinoglossum</taxon>
    </lineage>
</organism>
<accession>A0A9P8HUD2</accession>
<keyword evidence="3" id="KW-1185">Reference proteome</keyword>
<comment type="caution">
    <text evidence="2">The sequence shown here is derived from an EMBL/GenBank/DDBJ whole genome shotgun (WGS) entry which is preliminary data.</text>
</comment>
<feature type="compositionally biased region" description="Polar residues" evidence="1">
    <location>
        <begin position="45"/>
        <end position="54"/>
    </location>
</feature>
<dbReference type="EMBL" id="JAGHQL010000133">
    <property type="protein sequence ID" value="KAH0537725.1"/>
    <property type="molecule type" value="Genomic_DNA"/>
</dbReference>
<proteinExistence type="predicted"/>
<evidence type="ECO:0000313" key="3">
    <source>
        <dbReference type="Proteomes" id="UP000698800"/>
    </source>
</evidence>
<gene>
    <name evidence="2" type="ORF">FGG08_005532</name>
</gene>
<reference evidence="2" key="1">
    <citation type="submission" date="2021-03" db="EMBL/GenBank/DDBJ databases">
        <title>Comparative genomics and phylogenomic investigation of the class Geoglossomycetes provide insights into ecological specialization and systematics.</title>
        <authorList>
            <person name="Melie T."/>
            <person name="Pirro S."/>
            <person name="Miller A.N."/>
            <person name="Quandt A."/>
        </authorList>
    </citation>
    <scope>NUCLEOTIDE SEQUENCE</scope>
    <source>
        <strain evidence="2">GBOQ0MN5Z8</strain>
    </source>
</reference>
<dbReference type="AlphaFoldDB" id="A0A9P8HUD2"/>
<evidence type="ECO:0000256" key="1">
    <source>
        <dbReference type="SAM" id="MobiDB-lite"/>
    </source>
</evidence>
<dbReference type="Proteomes" id="UP000698800">
    <property type="component" value="Unassembled WGS sequence"/>
</dbReference>
<protein>
    <submittedName>
        <fullName evidence="2">Uncharacterized protein</fullName>
    </submittedName>
</protein>
<feature type="compositionally biased region" description="Basic and acidic residues" evidence="1">
    <location>
        <begin position="55"/>
        <end position="86"/>
    </location>
</feature>
<feature type="compositionally biased region" description="Low complexity" evidence="1">
    <location>
        <begin position="93"/>
        <end position="103"/>
    </location>
</feature>
<evidence type="ECO:0000313" key="2">
    <source>
        <dbReference type="EMBL" id="KAH0537725.1"/>
    </source>
</evidence>